<feature type="region of interest" description="Disordered" evidence="1">
    <location>
        <begin position="1"/>
        <end position="20"/>
    </location>
</feature>
<evidence type="ECO:0000313" key="2">
    <source>
        <dbReference type="EMBL" id="KKN77775.1"/>
    </source>
</evidence>
<feature type="compositionally biased region" description="Basic residues" evidence="1">
    <location>
        <begin position="160"/>
        <end position="178"/>
    </location>
</feature>
<feature type="region of interest" description="Disordered" evidence="1">
    <location>
        <begin position="155"/>
        <end position="178"/>
    </location>
</feature>
<proteinExistence type="predicted"/>
<gene>
    <name evidence="2" type="ORF">LCGC14_0357490</name>
</gene>
<dbReference type="EMBL" id="LAZR01000274">
    <property type="protein sequence ID" value="KKN77775.1"/>
    <property type="molecule type" value="Genomic_DNA"/>
</dbReference>
<protein>
    <submittedName>
        <fullName evidence="2">Uncharacterized protein</fullName>
    </submittedName>
</protein>
<dbReference type="AlphaFoldDB" id="A0A0F9T9B2"/>
<evidence type="ECO:0000256" key="1">
    <source>
        <dbReference type="SAM" id="MobiDB-lite"/>
    </source>
</evidence>
<accession>A0A0F9T9B2</accession>
<comment type="caution">
    <text evidence="2">The sequence shown here is derived from an EMBL/GenBank/DDBJ whole genome shotgun (WGS) entry which is preliminary data.</text>
</comment>
<sequence>MARLMHRVSPTSGQERRNNMTIAKATGAPLEITVDGEKFRFSPMTDKDFGEFENWIQYKVVQSAVKLLDEAPAEYRAGILQDAYARAAKVSLADPASSAFMGTIDGGVKLLYLSLRHEHKDIEEDKVKTLMLNPEFSKQMLAALDWINRLSSNKSTAPNIRRRKTRRKARPKKKKKGR</sequence>
<organism evidence="2">
    <name type="scientific">marine sediment metagenome</name>
    <dbReference type="NCBI Taxonomy" id="412755"/>
    <lineage>
        <taxon>unclassified sequences</taxon>
        <taxon>metagenomes</taxon>
        <taxon>ecological metagenomes</taxon>
    </lineage>
</organism>
<reference evidence="2" key="1">
    <citation type="journal article" date="2015" name="Nature">
        <title>Complex archaea that bridge the gap between prokaryotes and eukaryotes.</title>
        <authorList>
            <person name="Spang A."/>
            <person name="Saw J.H."/>
            <person name="Jorgensen S.L."/>
            <person name="Zaremba-Niedzwiedzka K."/>
            <person name="Martijn J."/>
            <person name="Lind A.E."/>
            <person name="van Eijk R."/>
            <person name="Schleper C."/>
            <person name="Guy L."/>
            <person name="Ettema T.J."/>
        </authorList>
    </citation>
    <scope>NUCLEOTIDE SEQUENCE</scope>
</reference>
<name>A0A0F9T9B2_9ZZZZ</name>